<dbReference type="OrthoDB" id="9957511at2"/>
<protein>
    <submittedName>
        <fullName evidence="1">Uncharacterized protein</fullName>
    </submittedName>
</protein>
<sequence length="258" mass="29747">MRLRNITTICLTLFILGDSQAEIEHAQRSNRQMAVTVCNDYRETNRLPCFVSRKECPGGFEVIERFANSTGPSYSACRDKRHERPRHYRSSSRLFNTNNQQLLDQFKRLIGEIERHQTGAPAHLPQASQDKLAVFFSGIDLSRIRLAHSKALTNGCFTDCRIIFCASKDQVDVWTNPHAPVLTIRLLHQLAHAERCEIQGGQHRFVQTWLRHLPEDVLTALERGEPIDTKKIHFAIYMETHANNRAESICRRVRCIKD</sequence>
<dbReference type="EMBL" id="MARB01000002">
    <property type="protein sequence ID" value="ODJ89341.1"/>
    <property type="molecule type" value="Genomic_DNA"/>
</dbReference>
<keyword evidence="2" id="KW-1185">Reference proteome</keyword>
<evidence type="ECO:0000313" key="2">
    <source>
        <dbReference type="Proteomes" id="UP000094769"/>
    </source>
</evidence>
<reference evidence="1 2" key="1">
    <citation type="submission" date="2016-06" db="EMBL/GenBank/DDBJ databases">
        <title>Genome sequence of endosymbiont of Candidatus Endolucinida thiodiazotropha.</title>
        <authorList>
            <person name="Poehlein A."/>
            <person name="Koenig S."/>
            <person name="Heiden S.E."/>
            <person name="Thuermer A."/>
            <person name="Voget S."/>
            <person name="Daniel R."/>
            <person name="Markert S."/>
            <person name="Gros O."/>
            <person name="Schweder T."/>
        </authorList>
    </citation>
    <scope>NUCLEOTIDE SEQUENCE [LARGE SCALE GENOMIC DNA]</scope>
    <source>
        <strain evidence="1 2">COS</strain>
    </source>
</reference>
<name>A0A7Z0VQ97_9GAMM</name>
<comment type="caution">
    <text evidence="1">The sequence shown here is derived from an EMBL/GenBank/DDBJ whole genome shotgun (WGS) entry which is preliminary data.</text>
</comment>
<organism evidence="1 2">
    <name type="scientific">Candidatus Thiodiazotropha endolucinida</name>
    <dbReference type="NCBI Taxonomy" id="1655433"/>
    <lineage>
        <taxon>Bacteria</taxon>
        <taxon>Pseudomonadati</taxon>
        <taxon>Pseudomonadota</taxon>
        <taxon>Gammaproteobacteria</taxon>
        <taxon>Chromatiales</taxon>
        <taxon>Sedimenticolaceae</taxon>
        <taxon>Candidatus Thiodiazotropha</taxon>
    </lineage>
</organism>
<evidence type="ECO:0000313" key="1">
    <source>
        <dbReference type="EMBL" id="ODJ89341.1"/>
    </source>
</evidence>
<accession>A0A7Z0VQ97</accession>
<dbReference type="AlphaFoldDB" id="A0A7Z0VQ97"/>
<gene>
    <name evidence="1" type="ORF">CODIS_04400</name>
</gene>
<dbReference type="RefSeq" id="WP_069121076.1">
    <property type="nucleotide sequence ID" value="NZ_MARB01000002.1"/>
</dbReference>
<proteinExistence type="predicted"/>
<dbReference type="Proteomes" id="UP000094769">
    <property type="component" value="Unassembled WGS sequence"/>
</dbReference>